<comment type="caution">
    <text evidence="3">The sequence shown here is derived from an EMBL/GenBank/DDBJ whole genome shotgun (WGS) entry which is preliminary data.</text>
</comment>
<dbReference type="EMBL" id="JGYK01000004">
    <property type="protein sequence ID" value="KFI38405.1"/>
    <property type="molecule type" value="Genomic_DNA"/>
</dbReference>
<organism evidence="3 4">
    <name type="scientific">Bifidobacterium actinocoloniiforme DSM 22766</name>
    <dbReference type="NCBI Taxonomy" id="1437605"/>
    <lineage>
        <taxon>Bacteria</taxon>
        <taxon>Bacillati</taxon>
        <taxon>Actinomycetota</taxon>
        <taxon>Actinomycetes</taxon>
        <taxon>Bifidobacteriales</taxon>
        <taxon>Bifidobacteriaceae</taxon>
        <taxon>Bifidobacterium</taxon>
    </lineage>
</organism>
<evidence type="ECO:0000256" key="2">
    <source>
        <dbReference type="SAM" id="Phobius"/>
    </source>
</evidence>
<keyword evidence="2" id="KW-1133">Transmembrane helix</keyword>
<keyword evidence="2" id="KW-0812">Transmembrane</keyword>
<name>A0A086YVV5_9BIFI</name>
<feature type="compositionally biased region" description="Basic residues" evidence="1">
    <location>
        <begin position="24"/>
        <end position="33"/>
    </location>
</feature>
<feature type="transmembrane region" description="Helical" evidence="2">
    <location>
        <begin position="246"/>
        <end position="269"/>
    </location>
</feature>
<reference evidence="3 4" key="1">
    <citation type="submission" date="2014-03" db="EMBL/GenBank/DDBJ databases">
        <title>Genomics of Bifidobacteria.</title>
        <authorList>
            <person name="Ventura M."/>
            <person name="Milani C."/>
            <person name="Lugli G.A."/>
        </authorList>
    </citation>
    <scope>NUCLEOTIDE SEQUENCE [LARGE SCALE GENOMIC DNA]</scope>
    <source>
        <strain evidence="3 4">DSM 22766</strain>
    </source>
</reference>
<feature type="transmembrane region" description="Helical" evidence="2">
    <location>
        <begin position="166"/>
        <end position="188"/>
    </location>
</feature>
<keyword evidence="2" id="KW-0472">Membrane</keyword>
<dbReference type="OrthoDB" id="3238956at2"/>
<dbReference type="RefSeq" id="WP_051905524.1">
    <property type="nucleotide sequence ID" value="NZ_CP011786.1"/>
</dbReference>
<proteinExistence type="predicted"/>
<evidence type="ECO:0000313" key="4">
    <source>
        <dbReference type="Proteomes" id="UP000029015"/>
    </source>
</evidence>
<dbReference type="eggNOG" id="ENOG5030NNB">
    <property type="taxonomic scope" value="Bacteria"/>
</dbReference>
<feature type="transmembrane region" description="Helical" evidence="2">
    <location>
        <begin position="65"/>
        <end position="87"/>
    </location>
</feature>
<feature type="transmembrane region" description="Helical" evidence="2">
    <location>
        <begin position="99"/>
        <end position="117"/>
    </location>
</feature>
<accession>A0A086YVV5</accession>
<feature type="compositionally biased region" description="Basic residues" evidence="1">
    <location>
        <begin position="1"/>
        <end position="10"/>
    </location>
</feature>
<evidence type="ECO:0000256" key="1">
    <source>
        <dbReference type="SAM" id="MobiDB-lite"/>
    </source>
</evidence>
<dbReference type="Proteomes" id="UP000029015">
    <property type="component" value="Unassembled WGS sequence"/>
</dbReference>
<feature type="transmembrane region" description="Helical" evidence="2">
    <location>
        <begin position="33"/>
        <end position="53"/>
    </location>
</feature>
<protein>
    <submittedName>
        <fullName evidence="3">Uncharacterized protein</fullName>
    </submittedName>
</protein>
<keyword evidence="4" id="KW-1185">Reference proteome</keyword>
<gene>
    <name evidence="3" type="ORF">BACT_0311</name>
</gene>
<feature type="region of interest" description="Disordered" evidence="1">
    <location>
        <begin position="1"/>
        <end position="33"/>
    </location>
</feature>
<feature type="transmembrane region" description="Helical" evidence="2">
    <location>
        <begin position="208"/>
        <end position="234"/>
    </location>
</feature>
<evidence type="ECO:0000313" key="3">
    <source>
        <dbReference type="EMBL" id="KFI38405.1"/>
    </source>
</evidence>
<sequence length="273" mass="28734">MGGKGGKHARVGTGPTSGGDSRKRSPRRRGHHAALKPGIPLTQALLLLVLLLPSVLARSPFGSESLISVANLLCLGVAVICLSAYSLARGGADSLFDSLFPFILGAASLIGACYWNMIAVVSGSEGLDAQWAVLDKWVDLACLLLILLVVLAFGRQMLRLNRTEVIRGLSANVISGLTCICVPGWIFLPSLMSHLSVDLPAGLGDRKALLCSLAVLVALVLAVGLCAASWGWWVDLGARRRREAQSWLAIALIPMMLAGGLVVVALYTVHLLG</sequence>
<dbReference type="AlphaFoldDB" id="A0A086YVV5"/>
<feature type="transmembrane region" description="Helical" evidence="2">
    <location>
        <begin position="137"/>
        <end position="154"/>
    </location>
</feature>